<feature type="non-terminal residue" evidence="5">
    <location>
        <position position="214"/>
    </location>
</feature>
<name>A0A1S3IJ51_LINAN</name>
<dbReference type="GO" id="GO:0070181">
    <property type="term" value="F:small ribosomal subunit rRNA binding"/>
    <property type="evidence" value="ECO:0007669"/>
    <property type="project" value="TreeGrafter"/>
</dbReference>
<dbReference type="OrthoDB" id="10066799at2759"/>
<keyword evidence="3" id="KW-0687">Ribonucleoprotein</keyword>
<dbReference type="InterPro" id="IPR036870">
    <property type="entry name" value="Ribosomal_bS18_sf"/>
</dbReference>
<dbReference type="Proteomes" id="UP000085678">
    <property type="component" value="Unplaced"/>
</dbReference>
<dbReference type="InterPro" id="IPR001648">
    <property type="entry name" value="Ribosomal_bS18"/>
</dbReference>
<dbReference type="AlphaFoldDB" id="A0A1S3IJ51"/>
<reference evidence="5" key="1">
    <citation type="submission" date="2025-08" db="UniProtKB">
        <authorList>
            <consortium name="RefSeq"/>
        </authorList>
    </citation>
    <scope>IDENTIFICATION</scope>
    <source>
        <tissue evidence="5">Gonads</tissue>
    </source>
</reference>
<evidence type="ECO:0000256" key="3">
    <source>
        <dbReference type="ARBA" id="ARBA00023274"/>
    </source>
</evidence>
<evidence type="ECO:0000313" key="4">
    <source>
        <dbReference type="Proteomes" id="UP000085678"/>
    </source>
</evidence>
<evidence type="ECO:0000256" key="1">
    <source>
        <dbReference type="ARBA" id="ARBA00005589"/>
    </source>
</evidence>
<dbReference type="STRING" id="7574.A0A1S3IJ51"/>
<dbReference type="InParanoid" id="A0A1S3IJ51"/>
<keyword evidence="2 5" id="KW-0689">Ribosomal protein</keyword>
<gene>
    <name evidence="5" type="primary">LOC106164520</name>
</gene>
<proteinExistence type="inferred from homology"/>
<dbReference type="KEGG" id="lak:106164520"/>
<keyword evidence="4" id="KW-1185">Reference proteome</keyword>
<protein>
    <submittedName>
        <fullName evidence="5">28S ribosomal protein S18c, mitochondrial</fullName>
    </submittedName>
</protein>
<sequence>MATSILKKAFPNLRYVWRTYFNVNATKVVNIDVSKSLRSIGSANFTTSARLQKDFIHDEDEFSGKQDEATDADIHDLQSKDDGGFSREKLIRAFQAQERRAAKILREQKSDKPFRQMSNPYKKKRRKCYLCEYDVKLDYKNTQLLNQFISPHTGRIYSSKITGLCIPMQKRIVVQIKRARRFGFMPTLHREVTYIGDAVPYKDPYFKPSSESSN</sequence>
<dbReference type="PANTHER" id="PTHR13479">
    <property type="entry name" value="30S RIBOSOMAL PROTEIN S18"/>
    <property type="match status" value="1"/>
</dbReference>
<dbReference type="NCBIfam" id="TIGR00165">
    <property type="entry name" value="S18"/>
    <property type="match status" value="1"/>
</dbReference>
<dbReference type="Pfam" id="PF01084">
    <property type="entry name" value="Ribosomal_S18"/>
    <property type="match status" value="1"/>
</dbReference>
<dbReference type="GO" id="GO:0032543">
    <property type="term" value="P:mitochondrial translation"/>
    <property type="evidence" value="ECO:0007669"/>
    <property type="project" value="TreeGrafter"/>
</dbReference>
<accession>A0A1S3IJ51</accession>
<dbReference type="PANTHER" id="PTHR13479:SF40">
    <property type="entry name" value="SMALL RIBOSOMAL SUBUNIT PROTEIN BS18M"/>
    <property type="match status" value="1"/>
</dbReference>
<dbReference type="GO" id="GO:0003735">
    <property type="term" value="F:structural constituent of ribosome"/>
    <property type="evidence" value="ECO:0007669"/>
    <property type="project" value="InterPro"/>
</dbReference>
<dbReference type="GeneID" id="106164520"/>
<comment type="similarity">
    <text evidence="1">Belongs to the bacterial ribosomal protein bS18 family.</text>
</comment>
<dbReference type="RefSeq" id="XP_013397916.2">
    <property type="nucleotide sequence ID" value="XM_013542462.2"/>
</dbReference>
<organism evidence="4 5">
    <name type="scientific">Lingula anatina</name>
    <name type="common">Brachiopod</name>
    <name type="synonym">Lingula unguis</name>
    <dbReference type="NCBI Taxonomy" id="7574"/>
    <lineage>
        <taxon>Eukaryota</taxon>
        <taxon>Metazoa</taxon>
        <taxon>Spiralia</taxon>
        <taxon>Lophotrochozoa</taxon>
        <taxon>Brachiopoda</taxon>
        <taxon>Linguliformea</taxon>
        <taxon>Lingulata</taxon>
        <taxon>Lingulida</taxon>
        <taxon>Linguloidea</taxon>
        <taxon>Lingulidae</taxon>
        <taxon>Lingula</taxon>
    </lineage>
</organism>
<dbReference type="GO" id="GO:0005763">
    <property type="term" value="C:mitochondrial small ribosomal subunit"/>
    <property type="evidence" value="ECO:0007669"/>
    <property type="project" value="TreeGrafter"/>
</dbReference>
<dbReference type="Gene3D" id="4.10.640.10">
    <property type="entry name" value="Ribosomal protein S18"/>
    <property type="match status" value="1"/>
</dbReference>
<evidence type="ECO:0000256" key="2">
    <source>
        <dbReference type="ARBA" id="ARBA00022980"/>
    </source>
</evidence>
<evidence type="ECO:0000313" key="5">
    <source>
        <dbReference type="RefSeq" id="XP_013397916.2"/>
    </source>
</evidence>
<dbReference type="SUPFAM" id="SSF46911">
    <property type="entry name" value="Ribosomal protein S18"/>
    <property type="match status" value="1"/>
</dbReference>